<dbReference type="Gene3D" id="1.10.730.10">
    <property type="entry name" value="Isoleucyl-tRNA Synthetase, Domain 1"/>
    <property type="match status" value="1"/>
</dbReference>
<sequence>MPHIGKISKDYDFESVEEDARSFWEARKIEAKVRAAGGEKFYFLDGPPYVTNPIHVGTAWNKILKDAYIRHQRMNGRLVRDQPGYDMHGLPIEVMVEKRMGIKSKKEIEALGIEGFIKSCKSFAIENLKVATGQFKNLGVWMDWESPYRTLDDAYIESVWHMVKRADERGLLGKGKKVVHWCPRCETVLAGYEATDEYREIEEDSIFVKFKVEGREGESVLIWTTTPWTLPANVAVMVHPDFTYVRVKAGGETYIMAEGRLEAAFRDTGLEYEVIESFPGSDLKGLKYIPPLLEEVPAQKGLQPAHVVVMSDQFVTLEEGTGCVHCAPGHGEEDHAVGEIYGLPDFCPVDERGAFSQEGGKYAGMNVRDANGTIIGDLKAKGLLFKVEKTKHRYPHCWRCKTPLILRTASQWFIRVTALKELILDENEKVEWVPDWAGKSRFGNWIRNAKDWVISRQRYWGIPLPIWVCGACGKHIVIGSAEELRAKAASPVGDLELHRPWVDGITVRCACGGEMSRVGDVADVWMDSGSASFACLNYPQDRVAIEKWWPADMILEGHDQTRGWFYTLMLCSVILFDSAPYRRVLMHGFTLDEGGRAMHKSLGNVVFPEEVIEKYGRDTLRWYELGCTTWEDLKFTWKAVEETSRFMNMLWSTYYFASLYMNLDRFDPGAKSLKSLSGSLRTEDRWILSRLEGLIERVSASMAGCRVFEAVRDLEEFMREDLSRWYVRLIRKRTWSETEDPDKLAAYATLYEVLLSFLKMIAPISPFIAEGLYRGMFSALDGMPESVHMLSWPKVGGGWRDVQLEGDMEIAKEIIEASYSARQAARIKTRQPLLRMKVITGDRRVADAVNRLKAVVLEQTNVKEIEVITPEEGEMLMEVNVIPNKAFLGPIFRQRSARIAEIIAGLDGRELLKAFKEGRGVHIQTEDGSIEVKKEYVTLQQKLPENYRAEKSRFGEVCIDTTRSEGLIAEGLVRDVIRRIQEMRKRADLKVDAYIRAEVAAPSEDAKRMLQDGAGKIASEVRAKELAIAKGSGASLPITERWEIDGEEYVIGIEEI</sequence>
<keyword evidence="4 10" id="KW-0547">Nucleotide-binding</keyword>
<proteinExistence type="inferred from homology"/>
<evidence type="ECO:0000256" key="6">
    <source>
        <dbReference type="ARBA" id="ARBA00022840"/>
    </source>
</evidence>
<dbReference type="InterPro" id="IPR001412">
    <property type="entry name" value="aa-tRNA-synth_I_CS"/>
</dbReference>
<evidence type="ECO:0000256" key="2">
    <source>
        <dbReference type="ARBA" id="ARBA00022598"/>
    </source>
</evidence>
<dbReference type="GO" id="GO:0000049">
    <property type="term" value="F:tRNA binding"/>
    <property type="evidence" value="ECO:0007669"/>
    <property type="project" value="InterPro"/>
</dbReference>
<feature type="domain" description="Methionyl/Valyl/Leucyl/Isoleucyl-tRNA synthetase anticodon-binding" evidence="12">
    <location>
        <begin position="684"/>
        <end position="833"/>
    </location>
</feature>
<dbReference type="FunFam" id="3.40.50.620:FF:000286">
    <property type="entry name" value="Isoleucine--tRNA ligase"/>
    <property type="match status" value="1"/>
</dbReference>
<comment type="caution">
    <text evidence="13">The sequence shown here is derived from an EMBL/GenBank/DDBJ whole genome shotgun (WGS) entry which is preliminary data.</text>
</comment>
<protein>
    <recommendedName>
        <fullName evidence="10">Isoleucine--tRNA ligase</fullName>
        <ecNumber evidence="10">6.1.1.5</ecNumber>
    </recommendedName>
    <alternativeName>
        <fullName evidence="10">Isoleucyl-tRNA synthetase</fullName>
        <shortName evidence="10">IleRS</shortName>
    </alternativeName>
</protein>
<dbReference type="CDD" id="cd00818">
    <property type="entry name" value="IleRS_core"/>
    <property type="match status" value="1"/>
</dbReference>
<evidence type="ECO:0000256" key="8">
    <source>
        <dbReference type="ARBA" id="ARBA00023146"/>
    </source>
</evidence>
<dbReference type="SUPFAM" id="SSF50677">
    <property type="entry name" value="ValRS/IleRS/LeuRS editing domain"/>
    <property type="match status" value="1"/>
</dbReference>
<dbReference type="InterPro" id="IPR013155">
    <property type="entry name" value="M/V/L/I-tRNA-synth_anticd-bd"/>
</dbReference>
<dbReference type="CDD" id="cd07961">
    <property type="entry name" value="Anticodon_Ia_Ile_ABEc"/>
    <property type="match status" value="1"/>
</dbReference>
<dbReference type="GO" id="GO:0008270">
    <property type="term" value="F:zinc ion binding"/>
    <property type="evidence" value="ECO:0007669"/>
    <property type="project" value="UniProtKB-UniRule"/>
</dbReference>
<evidence type="ECO:0000256" key="10">
    <source>
        <dbReference type="HAMAP-Rule" id="MF_02003"/>
    </source>
</evidence>
<evidence type="ECO:0000313" key="13">
    <source>
        <dbReference type="EMBL" id="HFK19916.1"/>
    </source>
</evidence>
<comment type="catalytic activity">
    <reaction evidence="9 10">
        <text>tRNA(Ile) + L-isoleucine + ATP = L-isoleucyl-tRNA(Ile) + AMP + diphosphate</text>
        <dbReference type="Rhea" id="RHEA:11060"/>
        <dbReference type="Rhea" id="RHEA-COMP:9666"/>
        <dbReference type="Rhea" id="RHEA-COMP:9695"/>
        <dbReference type="ChEBI" id="CHEBI:30616"/>
        <dbReference type="ChEBI" id="CHEBI:33019"/>
        <dbReference type="ChEBI" id="CHEBI:58045"/>
        <dbReference type="ChEBI" id="CHEBI:78442"/>
        <dbReference type="ChEBI" id="CHEBI:78528"/>
        <dbReference type="ChEBI" id="CHEBI:456215"/>
        <dbReference type="EC" id="6.1.1.5"/>
    </reaction>
</comment>
<evidence type="ECO:0000256" key="3">
    <source>
        <dbReference type="ARBA" id="ARBA00022723"/>
    </source>
</evidence>
<evidence type="ECO:0000256" key="1">
    <source>
        <dbReference type="ARBA" id="ARBA00022490"/>
    </source>
</evidence>
<evidence type="ECO:0000256" key="9">
    <source>
        <dbReference type="ARBA" id="ARBA00048359"/>
    </source>
</evidence>
<dbReference type="InterPro" id="IPR009008">
    <property type="entry name" value="Val/Leu/Ile-tRNA-synth_edit"/>
</dbReference>
<comment type="cofactor">
    <cofactor evidence="10">
        <name>Zn(2+)</name>
        <dbReference type="ChEBI" id="CHEBI:29105"/>
    </cofactor>
</comment>
<dbReference type="PANTHER" id="PTHR42780">
    <property type="entry name" value="SOLEUCYL-TRNA SYNTHETASE"/>
    <property type="match status" value="1"/>
</dbReference>
<dbReference type="GO" id="GO:0004822">
    <property type="term" value="F:isoleucine-tRNA ligase activity"/>
    <property type="evidence" value="ECO:0007669"/>
    <property type="project" value="UniProtKB-UniRule"/>
</dbReference>
<dbReference type="Pfam" id="PF00133">
    <property type="entry name" value="tRNA-synt_1"/>
    <property type="match status" value="1"/>
</dbReference>
<keyword evidence="5 10" id="KW-0862">Zinc</keyword>
<feature type="short sequence motif" description="'HIGH' region" evidence="10">
    <location>
        <begin position="48"/>
        <end position="58"/>
    </location>
</feature>
<dbReference type="GO" id="GO:0002161">
    <property type="term" value="F:aminoacyl-tRNA deacylase activity"/>
    <property type="evidence" value="ECO:0007669"/>
    <property type="project" value="InterPro"/>
</dbReference>
<evidence type="ECO:0000256" key="7">
    <source>
        <dbReference type="ARBA" id="ARBA00022917"/>
    </source>
</evidence>
<feature type="short sequence motif" description="'KMSKS' region" evidence="10">
    <location>
        <begin position="597"/>
        <end position="601"/>
    </location>
</feature>
<evidence type="ECO:0000259" key="11">
    <source>
        <dbReference type="Pfam" id="PF00133"/>
    </source>
</evidence>
<dbReference type="GO" id="GO:0005524">
    <property type="term" value="F:ATP binding"/>
    <property type="evidence" value="ECO:0007669"/>
    <property type="project" value="UniProtKB-UniRule"/>
</dbReference>
<comment type="subunit">
    <text evidence="10">Monomer.</text>
</comment>
<dbReference type="GO" id="GO:0006428">
    <property type="term" value="P:isoleucyl-tRNA aminoacylation"/>
    <property type="evidence" value="ECO:0007669"/>
    <property type="project" value="UniProtKB-UniRule"/>
</dbReference>
<dbReference type="EMBL" id="DSTX01000001">
    <property type="protein sequence ID" value="HFK19916.1"/>
    <property type="molecule type" value="Genomic_DNA"/>
</dbReference>
<dbReference type="InterPro" id="IPR023586">
    <property type="entry name" value="Ile-tRNA-ligase_type2"/>
</dbReference>
<dbReference type="SUPFAM" id="SSF47323">
    <property type="entry name" value="Anticodon-binding domain of a subclass of class I aminoacyl-tRNA synthetases"/>
    <property type="match status" value="1"/>
</dbReference>
<dbReference type="Pfam" id="PF19302">
    <property type="entry name" value="DUF5915"/>
    <property type="match status" value="1"/>
</dbReference>
<comment type="subcellular location">
    <subcellularLocation>
        <location evidence="10">Cytoplasm</location>
    </subcellularLocation>
</comment>
<dbReference type="PRINTS" id="PR00984">
    <property type="entry name" value="TRNASYNTHILE"/>
</dbReference>
<dbReference type="Gene3D" id="3.40.50.620">
    <property type="entry name" value="HUPs"/>
    <property type="match status" value="2"/>
</dbReference>
<evidence type="ECO:0000259" key="12">
    <source>
        <dbReference type="Pfam" id="PF08264"/>
    </source>
</evidence>
<dbReference type="EC" id="6.1.1.5" evidence="10"/>
<evidence type="ECO:0000256" key="5">
    <source>
        <dbReference type="ARBA" id="ARBA00022833"/>
    </source>
</evidence>
<keyword evidence="7 10" id="KW-0648">Protein biosynthesis</keyword>
<dbReference type="InterPro" id="IPR033709">
    <property type="entry name" value="Anticodon_Ile_ABEc"/>
</dbReference>
<dbReference type="HAMAP" id="MF_02003">
    <property type="entry name" value="Ile_tRNA_synth_type2"/>
    <property type="match status" value="1"/>
</dbReference>
<comment type="function">
    <text evidence="10">Catalyzes the attachment of isoleucine to tRNA(Ile). As IleRS can inadvertently accommodate and process structurally similar amino acids such as valine, to avoid such errors it has two additional distinct tRNA(Ile)-dependent editing activities. One activity is designated as 'pretransfer' editing and involves the hydrolysis of activated Val-AMP. The other activity is designated 'posttransfer' editing and involves deacylation of mischarged Val-tRNA(Ile).</text>
</comment>
<feature type="binding site" evidence="10">
    <location>
        <position position="600"/>
    </location>
    <ligand>
        <name>ATP</name>
        <dbReference type="ChEBI" id="CHEBI:30616"/>
    </ligand>
</feature>
<gene>
    <name evidence="10" type="primary">ileS</name>
    <name evidence="13" type="ORF">ENS19_01390</name>
</gene>
<accession>A0A7C3J3H2</accession>
<dbReference type="Pfam" id="PF08264">
    <property type="entry name" value="Anticodon_1"/>
    <property type="match status" value="1"/>
</dbReference>
<dbReference type="NCBIfam" id="TIGR00392">
    <property type="entry name" value="ileS"/>
    <property type="match status" value="1"/>
</dbReference>
<evidence type="ECO:0000256" key="4">
    <source>
        <dbReference type="ARBA" id="ARBA00022741"/>
    </source>
</evidence>
<comment type="similarity">
    <text evidence="10">Belongs to the class-I aminoacyl-tRNA synthetase family. IleS type 2 subfamily.</text>
</comment>
<dbReference type="AlphaFoldDB" id="A0A7C3J3H2"/>
<keyword evidence="1 10" id="KW-0963">Cytoplasm</keyword>
<dbReference type="InterPro" id="IPR009080">
    <property type="entry name" value="tRNAsynth_Ia_anticodon-bd"/>
</dbReference>
<dbReference type="PROSITE" id="PS00178">
    <property type="entry name" value="AA_TRNA_LIGASE_I"/>
    <property type="match status" value="1"/>
</dbReference>
<keyword evidence="8 10" id="KW-0030">Aminoacyl-tRNA synthetase</keyword>
<dbReference type="InterPro" id="IPR002300">
    <property type="entry name" value="aa-tRNA-synth_Ia"/>
</dbReference>
<dbReference type="GO" id="GO:0005737">
    <property type="term" value="C:cytoplasm"/>
    <property type="evidence" value="ECO:0007669"/>
    <property type="project" value="UniProtKB-SubCell"/>
</dbReference>
<dbReference type="SUPFAM" id="SSF52374">
    <property type="entry name" value="Nucleotidylyl transferase"/>
    <property type="match status" value="1"/>
</dbReference>
<keyword evidence="6 10" id="KW-0067">ATP-binding</keyword>
<dbReference type="InterPro" id="IPR014729">
    <property type="entry name" value="Rossmann-like_a/b/a_fold"/>
</dbReference>
<name>A0A7C3J3H2_9CREN</name>
<comment type="domain">
    <text evidence="10">IleRS has two distinct active sites: one for aminoacylation and one for editing. The misactivated valine is translocated from the active site to the editing site, which sterically excludes the correctly activated isoleucine. The single editing site contains two valyl binding pockets, one specific for each substrate (Val-AMP or Val-tRNA(Ile)).</text>
</comment>
<keyword evidence="2 10" id="KW-0436">Ligase</keyword>
<feature type="domain" description="Aminoacyl-tRNA synthetase class Ia" evidence="11">
    <location>
        <begin position="23"/>
        <end position="635"/>
    </location>
</feature>
<dbReference type="PANTHER" id="PTHR42780:SF1">
    <property type="entry name" value="ISOLEUCINE--TRNA LIGASE, CYTOPLASMIC"/>
    <property type="match status" value="1"/>
</dbReference>
<dbReference type="InterPro" id="IPR002301">
    <property type="entry name" value="Ile-tRNA-ligase"/>
</dbReference>
<keyword evidence="3 10" id="KW-0479">Metal-binding</keyword>
<reference evidence="13" key="1">
    <citation type="journal article" date="2020" name="mSystems">
        <title>Genome- and Community-Level Interaction Insights into Carbon Utilization and Element Cycling Functions of Hydrothermarchaeota in Hydrothermal Sediment.</title>
        <authorList>
            <person name="Zhou Z."/>
            <person name="Liu Y."/>
            <person name="Xu W."/>
            <person name="Pan J."/>
            <person name="Luo Z.H."/>
            <person name="Li M."/>
        </authorList>
    </citation>
    <scope>NUCLEOTIDE SEQUENCE [LARGE SCALE GENOMIC DNA]</scope>
    <source>
        <strain evidence="13">SpSt-468</strain>
    </source>
</reference>
<organism evidence="13">
    <name type="scientific">Candidatus Methanomethylicus mesodigestus</name>
    <dbReference type="NCBI Taxonomy" id="1867258"/>
    <lineage>
        <taxon>Archaea</taxon>
        <taxon>Thermoproteota</taxon>
        <taxon>Methanosuratincolia</taxon>
        <taxon>Candidatus Methanomethylicales</taxon>
        <taxon>Candidatus Methanomethylicaceae</taxon>
        <taxon>Candidatus Methanomethylicus</taxon>
    </lineage>
</organism>